<dbReference type="EMBL" id="AEWJ01000025">
    <property type="protein sequence ID" value="EGD59701.1"/>
    <property type="molecule type" value="Genomic_DNA"/>
</dbReference>
<sequence>MARRPGKPSALGGWLAPARFLGFLVLFPASALGWHWGGHGLADSIDMGFDAAALMFLVSLLPLILREQDAASIRRYASANDANRLAVLAITSSLTLVVMAAIAGELPKVGQGEPHAMVKLIATLILTWLFANAVYALHYAHLYYLPGKKPGQDAGGLDFPGTEYPDYLDFVYFAFTLGMTFQTADVCMTGRPIRRIAILHGFAAFIFNIGVIAFTINALGGAGGH</sequence>
<feature type="transmembrane region" description="Helical" evidence="1">
    <location>
        <begin position="12"/>
        <end position="35"/>
    </location>
</feature>
<feature type="transmembrane region" description="Helical" evidence="1">
    <location>
        <begin position="116"/>
        <end position="140"/>
    </location>
</feature>
<protein>
    <recommendedName>
        <fullName evidence="4">DUF1345 domain-containing protein</fullName>
    </recommendedName>
</protein>
<comment type="caution">
    <text evidence="2">The sequence shown here is derived from an EMBL/GenBank/DDBJ whole genome shotgun (WGS) entry which is preliminary data.</text>
</comment>
<evidence type="ECO:0000256" key="1">
    <source>
        <dbReference type="SAM" id="Phobius"/>
    </source>
</evidence>
<feature type="transmembrane region" description="Helical" evidence="1">
    <location>
        <begin position="198"/>
        <end position="219"/>
    </location>
</feature>
<organism evidence="2 3">
    <name type="scientific">Novosphingobium nitrogenifigens DSM 19370</name>
    <dbReference type="NCBI Taxonomy" id="983920"/>
    <lineage>
        <taxon>Bacteria</taxon>
        <taxon>Pseudomonadati</taxon>
        <taxon>Pseudomonadota</taxon>
        <taxon>Alphaproteobacteria</taxon>
        <taxon>Sphingomonadales</taxon>
        <taxon>Sphingomonadaceae</taxon>
        <taxon>Novosphingobium</taxon>
    </lineage>
</organism>
<dbReference type="RefSeq" id="WP_008070033.1">
    <property type="nucleotide sequence ID" value="NZ_AQWK01000003.1"/>
</dbReference>
<dbReference type="STRING" id="983920.Y88_2485"/>
<dbReference type="HOGENOM" id="CLU_098677_1_0_5"/>
<keyword evidence="1" id="KW-0812">Transmembrane</keyword>
<evidence type="ECO:0000313" key="2">
    <source>
        <dbReference type="EMBL" id="EGD59701.1"/>
    </source>
</evidence>
<proteinExistence type="predicted"/>
<reference evidence="2 3" key="1">
    <citation type="journal article" date="2012" name="J. Bacteriol.">
        <title>Draft Genome Sequence of Novosphingobium nitrogenifigens Y88T.</title>
        <authorList>
            <person name="Strabala T.J."/>
            <person name="Macdonald L."/>
            <person name="Liu V."/>
            <person name="Smit A.M."/>
        </authorList>
    </citation>
    <scope>NUCLEOTIDE SEQUENCE [LARGE SCALE GENOMIC DNA]</scope>
    <source>
        <strain evidence="2 3">DSM 19370</strain>
    </source>
</reference>
<evidence type="ECO:0008006" key="4">
    <source>
        <dbReference type="Google" id="ProtNLM"/>
    </source>
</evidence>
<accession>F1Z6P1</accession>
<feature type="transmembrane region" description="Helical" evidence="1">
    <location>
        <begin position="85"/>
        <end position="104"/>
    </location>
</feature>
<dbReference type="InParanoid" id="F1Z6P1"/>
<dbReference type="OrthoDB" id="64737at2"/>
<keyword evidence="1" id="KW-1133">Transmembrane helix</keyword>
<dbReference type="AlphaFoldDB" id="F1Z6P1"/>
<dbReference type="eggNOG" id="COG4291">
    <property type="taxonomic scope" value="Bacteria"/>
</dbReference>
<feature type="transmembrane region" description="Helical" evidence="1">
    <location>
        <begin position="47"/>
        <end position="65"/>
    </location>
</feature>
<keyword evidence="1" id="KW-0472">Membrane</keyword>
<dbReference type="Pfam" id="PF07077">
    <property type="entry name" value="DUF1345"/>
    <property type="match status" value="1"/>
</dbReference>
<keyword evidence="3" id="KW-1185">Reference proteome</keyword>
<evidence type="ECO:0000313" key="3">
    <source>
        <dbReference type="Proteomes" id="UP000004728"/>
    </source>
</evidence>
<gene>
    <name evidence="2" type="ORF">Y88_2485</name>
</gene>
<name>F1Z6P1_9SPHN</name>
<dbReference type="Proteomes" id="UP000004728">
    <property type="component" value="Unassembled WGS sequence"/>
</dbReference>
<dbReference type="InterPro" id="IPR009781">
    <property type="entry name" value="DUF1345"/>
</dbReference>